<keyword evidence="1" id="KW-0812">Transmembrane</keyword>
<evidence type="ECO:0000313" key="2">
    <source>
        <dbReference type="EMBL" id="GAA4444596.1"/>
    </source>
</evidence>
<keyword evidence="1" id="KW-0472">Membrane</keyword>
<keyword evidence="1" id="KW-1133">Transmembrane helix</keyword>
<sequence>MADYRNKRGHKLFVWAFVLFLLIFVFLLIDMARRTNAPWNKSRKDKTPADTTAIDSLFDTVR</sequence>
<proteinExistence type="predicted"/>
<comment type="caution">
    <text evidence="2">The sequence shown here is derived from an EMBL/GenBank/DDBJ whole genome shotgun (WGS) entry which is preliminary data.</text>
</comment>
<gene>
    <name evidence="2" type="ORF">GCM10023091_35050</name>
</gene>
<keyword evidence="3" id="KW-1185">Reference proteome</keyword>
<evidence type="ECO:0000256" key="1">
    <source>
        <dbReference type="SAM" id="Phobius"/>
    </source>
</evidence>
<dbReference type="Proteomes" id="UP001501508">
    <property type="component" value="Unassembled WGS sequence"/>
</dbReference>
<reference evidence="3" key="1">
    <citation type="journal article" date="2019" name="Int. J. Syst. Evol. Microbiol.">
        <title>The Global Catalogue of Microorganisms (GCM) 10K type strain sequencing project: providing services to taxonomists for standard genome sequencing and annotation.</title>
        <authorList>
            <consortium name="The Broad Institute Genomics Platform"/>
            <consortium name="The Broad Institute Genome Sequencing Center for Infectious Disease"/>
            <person name="Wu L."/>
            <person name="Ma J."/>
        </authorList>
    </citation>
    <scope>NUCLEOTIDE SEQUENCE [LARGE SCALE GENOMIC DNA]</scope>
    <source>
        <strain evidence="3">JCM 31920</strain>
    </source>
</reference>
<name>A0ABP8M4Z1_9BACT</name>
<organism evidence="2 3">
    <name type="scientific">Ravibacter arvi</name>
    <dbReference type="NCBI Taxonomy" id="2051041"/>
    <lineage>
        <taxon>Bacteria</taxon>
        <taxon>Pseudomonadati</taxon>
        <taxon>Bacteroidota</taxon>
        <taxon>Cytophagia</taxon>
        <taxon>Cytophagales</taxon>
        <taxon>Spirosomataceae</taxon>
        <taxon>Ravibacter</taxon>
    </lineage>
</organism>
<evidence type="ECO:0000313" key="3">
    <source>
        <dbReference type="Proteomes" id="UP001501508"/>
    </source>
</evidence>
<dbReference type="EMBL" id="BAABEY010000032">
    <property type="protein sequence ID" value="GAA4444596.1"/>
    <property type="molecule type" value="Genomic_DNA"/>
</dbReference>
<protein>
    <submittedName>
        <fullName evidence="2">Uncharacterized protein</fullName>
    </submittedName>
</protein>
<accession>A0ABP8M4Z1</accession>
<dbReference type="RefSeq" id="WP_345031584.1">
    <property type="nucleotide sequence ID" value="NZ_BAABEY010000032.1"/>
</dbReference>
<feature type="transmembrane region" description="Helical" evidence="1">
    <location>
        <begin position="12"/>
        <end position="29"/>
    </location>
</feature>